<evidence type="ECO:0000313" key="2">
    <source>
        <dbReference type="Proteomes" id="UP001162164"/>
    </source>
</evidence>
<name>A0ABQ9J5F4_9CUCU</name>
<accession>A0ABQ9J5F4</accession>
<proteinExistence type="predicted"/>
<evidence type="ECO:0000313" key="1">
    <source>
        <dbReference type="EMBL" id="KAJ8973330.1"/>
    </source>
</evidence>
<keyword evidence="2" id="KW-1185">Reference proteome</keyword>
<organism evidence="1 2">
    <name type="scientific">Molorchus minor</name>
    <dbReference type="NCBI Taxonomy" id="1323400"/>
    <lineage>
        <taxon>Eukaryota</taxon>
        <taxon>Metazoa</taxon>
        <taxon>Ecdysozoa</taxon>
        <taxon>Arthropoda</taxon>
        <taxon>Hexapoda</taxon>
        <taxon>Insecta</taxon>
        <taxon>Pterygota</taxon>
        <taxon>Neoptera</taxon>
        <taxon>Endopterygota</taxon>
        <taxon>Coleoptera</taxon>
        <taxon>Polyphaga</taxon>
        <taxon>Cucujiformia</taxon>
        <taxon>Chrysomeloidea</taxon>
        <taxon>Cerambycidae</taxon>
        <taxon>Lamiinae</taxon>
        <taxon>Monochamini</taxon>
        <taxon>Molorchus</taxon>
    </lineage>
</organism>
<dbReference type="EMBL" id="JAPWTJ010001194">
    <property type="protein sequence ID" value="KAJ8973330.1"/>
    <property type="molecule type" value="Genomic_DNA"/>
</dbReference>
<gene>
    <name evidence="1" type="ORF">NQ317_005371</name>
</gene>
<reference evidence="1" key="1">
    <citation type="journal article" date="2023" name="Insect Mol. Biol.">
        <title>Genome sequencing provides insights into the evolution of gene families encoding plant cell wall-degrading enzymes in longhorned beetles.</title>
        <authorList>
            <person name="Shin N.R."/>
            <person name="Okamura Y."/>
            <person name="Kirsch R."/>
            <person name="Pauchet Y."/>
        </authorList>
    </citation>
    <scope>NUCLEOTIDE SEQUENCE</scope>
    <source>
        <strain evidence="1">MMC_N1</strain>
    </source>
</reference>
<sequence>MYVRKRLHSSIEGVENVRKPLVLKFSILANSEQVHTALHKNKYRVNGCEIWCTCNLKSDLALTYSTHREIKSSEKFHAQGHNLAYDDPTPNTPCCQISHLVRRHAPDEIIRGARFDVPVESPFMVVYMTLVINYCGYEVFNFCEKTFAGLKKWAEQHRCRLIRLIVEIIIPVGYVYYKDFKKYKCFLSFTQLKCTARAVLLQVRHLKNFLLFQLRECPNFYSNDI</sequence>
<comment type="caution">
    <text evidence="1">The sequence shown here is derived from an EMBL/GenBank/DDBJ whole genome shotgun (WGS) entry which is preliminary data.</text>
</comment>
<protein>
    <submittedName>
        <fullName evidence="1">Uncharacterized protein</fullName>
    </submittedName>
</protein>
<dbReference type="Proteomes" id="UP001162164">
    <property type="component" value="Unassembled WGS sequence"/>
</dbReference>